<keyword evidence="4" id="KW-0732">Signal</keyword>
<keyword evidence="6 13" id="KW-0573">Peptidoglycan synthesis</keyword>
<gene>
    <name evidence="15" type="ORF">HF852_12385</name>
</gene>
<dbReference type="RefSeq" id="WP_168938476.1">
    <property type="nucleotide sequence ID" value="NZ_JABAGA010000010.1"/>
</dbReference>
<dbReference type="GO" id="GO:0071555">
    <property type="term" value="P:cell wall organization"/>
    <property type="evidence" value="ECO:0007669"/>
    <property type="project" value="UniProtKB-UniRule"/>
</dbReference>
<feature type="active site" description="Proton donor/acceptor" evidence="13">
    <location>
        <position position="324"/>
    </location>
</feature>
<evidence type="ECO:0000256" key="5">
    <source>
        <dbReference type="ARBA" id="ARBA00022960"/>
    </source>
</evidence>
<keyword evidence="8" id="KW-0564">Palmitate</keyword>
<dbReference type="Gene3D" id="2.60.40.3780">
    <property type="match status" value="1"/>
</dbReference>
<dbReference type="InterPro" id="IPR038063">
    <property type="entry name" value="Transpep_catalytic_dom"/>
</dbReference>
<evidence type="ECO:0000256" key="11">
    <source>
        <dbReference type="ARBA" id="ARBA00023316"/>
    </source>
</evidence>
<feature type="active site" description="Nucleophile" evidence="13">
    <location>
        <position position="342"/>
    </location>
</feature>
<dbReference type="AlphaFoldDB" id="A0A7X9SYE5"/>
<evidence type="ECO:0000256" key="4">
    <source>
        <dbReference type="ARBA" id="ARBA00022729"/>
    </source>
</evidence>
<protein>
    <submittedName>
        <fullName evidence="15">L,D-transpeptidase family protein</fullName>
    </submittedName>
</protein>
<comment type="pathway">
    <text evidence="1 13">Cell wall biogenesis; peptidoglycan biosynthesis.</text>
</comment>
<evidence type="ECO:0000256" key="8">
    <source>
        <dbReference type="ARBA" id="ARBA00023139"/>
    </source>
</evidence>
<dbReference type="UniPathway" id="UPA00219"/>
<dbReference type="GO" id="GO:0008360">
    <property type="term" value="P:regulation of cell shape"/>
    <property type="evidence" value="ECO:0007669"/>
    <property type="project" value="UniProtKB-UniRule"/>
</dbReference>
<sequence length="400" mass="43024">MGVELKRRRGAFRGGRLRAAVAAVGVAALGLTGCTVGEGNGAEEAAQVEEANPKPVANVEDGAEEWSVLDPVTVEIDGAKLDSVEMTNDEGKEVAGELSEDGTSWTTTENLGYGRTYTLEAKAGEEELSSSFQTVVPTTMTYGYLSPQEGSTVGVGQPIAIRFDEPIADRHAAQEAIKVTTEPAVEGAFYWLNNSEVRWRPAEYWPSGTTVNVEVDIYGKDLGNGYYGQENNSTNFTIGDRVVAIADDATKTMTIERNGVVENSMPISMGSGTWPTPNGTYMIGDQHQNMVMDSTTYGLALEDGGYKTPVKYATQMSYSGIYVHGAPWSVWAQGSQNVSHGCINVTDANAAWFQQNTKRGDIVIVKNTIGGTLPGTDGLGDWNIPWETWKKGNADETSSW</sequence>
<keyword evidence="2" id="KW-1003">Cell membrane</keyword>
<dbReference type="Pfam" id="PF17964">
    <property type="entry name" value="Big_10"/>
    <property type="match status" value="1"/>
</dbReference>
<evidence type="ECO:0000256" key="12">
    <source>
        <dbReference type="ARBA" id="ARBA00060592"/>
    </source>
</evidence>
<dbReference type="FunFam" id="2.40.440.10:FF:000005">
    <property type="entry name" value="L,D-transpeptidase 2"/>
    <property type="match status" value="1"/>
</dbReference>
<keyword evidence="9" id="KW-0449">Lipoprotein</keyword>
<name>A0A7X9SYE5_9CORY</name>
<keyword evidence="3" id="KW-0808">Transferase</keyword>
<evidence type="ECO:0000256" key="2">
    <source>
        <dbReference type="ARBA" id="ARBA00022475"/>
    </source>
</evidence>
<accession>A0A7X9SYE5</accession>
<dbReference type="GO" id="GO:0018104">
    <property type="term" value="P:peptidoglycan-protein cross-linking"/>
    <property type="evidence" value="ECO:0007669"/>
    <property type="project" value="TreeGrafter"/>
</dbReference>
<dbReference type="PROSITE" id="PS51257">
    <property type="entry name" value="PROKAR_LIPOPROTEIN"/>
    <property type="match status" value="1"/>
</dbReference>
<evidence type="ECO:0000256" key="1">
    <source>
        <dbReference type="ARBA" id="ARBA00004752"/>
    </source>
</evidence>
<evidence type="ECO:0000256" key="3">
    <source>
        <dbReference type="ARBA" id="ARBA00022679"/>
    </source>
</evidence>
<evidence type="ECO:0000313" key="16">
    <source>
        <dbReference type="Proteomes" id="UP000589552"/>
    </source>
</evidence>
<dbReference type="GO" id="GO:0005576">
    <property type="term" value="C:extracellular region"/>
    <property type="evidence" value="ECO:0007669"/>
    <property type="project" value="TreeGrafter"/>
</dbReference>
<evidence type="ECO:0000259" key="14">
    <source>
        <dbReference type="PROSITE" id="PS52029"/>
    </source>
</evidence>
<dbReference type="GO" id="GO:0071972">
    <property type="term" value="F:peptidoglycan L,D-transpeptidase activity"/>
    <property type="evidence" value="ECO:0007669"/>
    <property type="project" value="TreeGrafter"/>
</dbReference>
<dbReference type="InterPro" id="IPR041280">
    <property type="entry name" value="Big_10"/>
</dbReference>
<comment type="pathway">
    <text evidence="12">Glycan biosynthesis.</text>
</comment>
<evidence type="ECO:0000256" key="7">
    <source>
        <dbReference type="ARBA" id="ARBA00023136"/>
    </source>
</evidence>
<dbReference type="Proteomes" id="UP000589552">
    <property type="component" value="Unassembled WGS sequence"/>
</dbReference>
<proteinExistence type="predicted"/>
<evidence type="ECO:0000313" key="15">
    <source>
        <dbReference type="EMBL" id="NMF10379.1"/>
    </source>
</evidence>
<keyword evidence="11 13" id="KW-0961">Cell wall biogenesis/degradation</keyword>
<evidence type="ECO:0000256" key="13">
    <source>
        <dbReference type="PROSITE-ProRule" id="PRU01373"/>
    </source>
</evidence>
<keyword evidence="10" id="KW-0012">Acyltransferase</keyword>
<dbReference type="SUPFAM" id="SSF141523">
    <property type="entry name" value="L,D-transpeptidase catalytic domain-like"/>
    <property type="match status" value="1"/>
</dbReference>
<keyword evidence="7" id="KW-0472">Membrane</keyword>
<dbReference type="Pfam" id="PF03734">
    <property type="entry name" value="YkuD"/>
    <property type="match status" value="1"/>
</dbReference>
<dbReference type="Gene3D" id="2.40.440.10">
    <property type="entry name" value="L,D-transpeptidase catalytic domain-like"/>
    <property type="match status" value="1"/>
</dbReference>
<dbReference type="PANTHER" id="PTHR30582:SF2">
    <property type="entry name" value="L,D-TRANSPEPTIDASE YCIB-RELATED"/>
    <property type="match status" value="1"/>
</dbReference>
<dbReference type="GO" id="GO:0016746">
    <property type="term" value="F:acyltransferase activity"/>
    <property type="evidence" value="ECO:0007669"/>
    <property type="project" value="UniProtKB-KW"/>
</dbReference>
<comment type="caution">
    <text evidence="15">The sequence shown here is derived from an EMBL/GenBank/DDBJ whole genome shotgun (WGS) entry which is preliminary data.</text>
</comment>
<dbReference type="InterPro" id="IPR005490">
    <property type="entry name" value="LD_TPept_cat_dom"/>
</dbReference>
<organism evidence="15 16">
    <name type="scientific">Corynebacterium xerosis</name>
    <dbReference type="NCBI Taxonomy" id="1725"/>
    <lineage>
        <taxon>Bacteria</taxon>
        <taxon>Bacillati</taxon>
        <taxon>Actinomycetota</taxon>
        <taxon>Actinomycetes</taxon>
        <taxon>Mycobacteriales</taxon>
        <taxon>Corynebacteriaceae</taxon>
        <taxon>Corynebacterium</taxon>
    </lineage>
</organism>
<dbReference type="PROSITE" id="PS52029">
    <property type="entry name" value="LD_TPASE"/>
    <property type="match status" value="1"/>
</dbReference>
<evidence type="ECO:0000256" key="10">
    <source>
        <dbReference type="ARBA" id="ARBA00023315"/>
    </source>
</evidence>
<feature type="domain" description="L,D-TPase catalytic" evidence="14">
    <location>
        <begin position="242"/>
        <end position="366"/>
    </location>
</feature>
<evidence type="ECO:0000256" key="6">
    <source>
        <dbReference type="ARBA" id="ARBA00022984"/>
    </source>
</evidence>
<evidence type="ECO:0000256" key="9">
    <source>
        <dbReference type="ARBA" id="ARBA00023288"/>
    </source>
</evidence>
<keyword evidence="5 13" id="KW-0133">Cell shape</keyword>
<dbReference type="EMBL" id="JABAGA010000010">
    <property type="protein sequence ID" value="NMF10379.1"/>
    <property type="molecule type" value="Genomic_DNA"/>
</dbReference>
<reference evidence="15 16" key="1">
    <citation type="submission" date="2020-04" db="EMBL/GenBank/DDBJ databases">
        <authorList>
            <person name="Hitch T.C.A."/>
            <person name="Wylensek D."/>
            <person name="Clavel T."/>
        </authorList>
    </citation>
    <scope>NUCLEOTIDE SEQUENCE [LARGE SCALE GENOMIC DNA]</scope>
    <source>
        <strain evidence="15 16">BL-383-APC-2I</strain>
    </source>
</reference>
<dbReference type="Gene3D" id="2.60.40.3710">
    <property type="match status" value="1"/>
</dbReference>
<dbReference type="CDD" id="cd13432">
    <property type="entry name" value="LDT_IgD_like_2"/>
    <property type="match status" value="1"/>
</dbReference>
<dbReference type="CDD" id="cd16913">
    <property type="entry name" value="YkuD_like"/>
    <property type="match status" value="1"/>
</dbReference>
<dbReference type="PANTHER" id="PTHR30582">
    <property type="entry name" value="L,D-TRANSPEPTIDASE"/>
    <property type="match status" value="1"/>
</dbReference>
<dbReference type="InterPro" id="IPR050979">
    <property type="entry name" value="LD-transpeptidase"/>
</dbReference>